<evidence type="ECO:0000256" key="8">
    <source>
        <dbReference type="ARBA" id="ARBA00023288"/>
    </source>
</evidence>
<evidence type="ECO:0000256" key="7">
    <source>
        <dbReference type="ARBA" id="ARBA00023180"/>
    </source>
</evidence>
<dbReference type="InterPro" id="IPR006918">
    <property type="entry name" value="COBRA_pln"/>
</dbReference>
<dbReference type="KEGG" id="soe:110794444"/>
<protein>
    <submittedName>
        <fullName evidence="13">COBRA-like protein 7</fullName>
    </submittedName>
</protein>
<dbReference type="Proteomes" id="UP000813463">
    <property type="component" value="Chromosome 6"/>
</dbReference>
<keyword evidence="6 9" id="KW-0472">Membrane</keyword>
<keyword evidence="12" id="KW-1185">Reference proteome</keyword>
<proteinExistence type="inferred from homology"/>
<keyword evidence="4" id="KW-0336">GPI-anchor</keyword>
<dbReference type="GeneID" id="110794444"/>
<dbReference type="AlphaFoldDB" id="A0A9R0IT63"/>
<dbReference type="PANTHER" id="PTHR31052">
    <property type="entry name" value="COBRA-LIKE PROTEIN 7"/>
    <property type="match status" value="1"/>
</dbReference>
<evidence type="ECO:0000256" key="4">
    <source>
        <dbReference type="ARBA" id="ARBA00022622"/>
    </source>
</evidence>
<sequence length="659" mass="72089">MEKLTIIILITTLLIGLSSIPTSISQTQNISTTCNGIFLQYTYTRGEQLPPNITASDPADQPYRFQSILSIQNNGLHELRSWRAFVGFQHGELLVSASNVVLLHGSPLPANVSNGTVFTGYPTTDLMTAVQTAGDLTRMGVQVDLVGTEFGVSPQDSPMPSNLSLANHGFICTNPTMQGNRSMSTCCTQDPNARSTINTTERFLPREDGGDLSIMYDVISASESNYWAQVSITNQNQTGRLDNWQLNWEWMRNEFIYAMRGATPSQINSGNCIFGDQATFYQSLDFSRALSCEPRQTIIDLPPTLANDPTLGSIPYCCRNGTILPSTMDPSMSISAFQMQVYKMPPDLNVTIFNPPQNWRINGTFNQDYTCGNPIRVTPSLLPTPGPNGLPVRTEAIATWQIVCNKTRITTRPPRCCVSFSSFFNDSVVPCRTCACGCPNPQQGQACNSTADAIPLPSYALLVPFDNRTAITTEYARLNRIPIVSNILPCGDNCGVTINWHLSSDYRNGWTSRITLFNWGENNFSDWFVAAELDRAGGGLERVYSFNGSSLPGDTSTIFMHGIPSVNDYLLGQVNGSNPNRDPKHPGTLQSVILFDKQRTPVPGINVARGDGFPTKVIFNGEECSLPTILPISSASATTIVSLASAMYGLLISLALMFM</sequence>
<evidence type="ECO:0000256" key="9">
    <source>
        <dbReference type="SAM" id="Phobius"/>
    </source>
</evidence>
<keyword evidence="3" id="KW-1003">Cell membrane</keyword>
<keyword evidence="7" id="KW-0325">Glycoprotein</keyword>
<accession>A0A9R0IT63</accession>
<keyword evidence="8" id="KW-0449">Lipoprotein</keyword>
<dbReference type="RefSeq" id="XP_021855118.2">
    <property type="nucleotide sequence ID" value="XM_021999426.2"/>
</dbReference>
<dbReference type="GO" id="GO:0098552">
    <property type="term" value="C:side of membrane"/>
    <property type="evidence" value="ECO:0007669"/>
    <property type="project" value="UniProtKB-KW"/>
</dbReference>
<dbReference type="PANTHER" id="PTHR31052:SF3">
    <property type="entry name" value="COBRA-LIKE PROTEIN 7"/>
    <property type="match status" value="1"/>
</dbReference>
<evidence type="ECO:0000313" key="13">
    <source>
        <dbReference type="RefSeq" id="XP_021855118.2"/>
    </source>
</evidence>
<keyword evidence="5 10" id="KW-0732">Signal</keyword>
<evidence type="ECO:0000259" key="11">
    <source>
        <dbReference type="Pfam" id="PF25079"/>
    </source>
</evidence>
<comment type="subcellular location">
    <subcellularLocation>
        <location evidence="1">Cell membrane</location>
        <topology evidence="1">Lipid-anchor</topology>
        <topology evidence="1">GPI-anchor</topology>
    </subcellularLocation>
</comment>
<evidence type="ECO:0000256" key="2">
    <source>
        <dbReference type="ARBA" id="ARBA00005507"/>
    </source>
</evidence>
<dbReference type="InterPro" id="IPR056900">
    <property type="entry name" value="COB_C"/>
</dbReference>
<keyword evidence="9" id="KW-1133">Transmembrane helix</keyword>
<reference evidence="13" key="2">
    <citation type="submission" date="2025-08" db="UniProtKB">
        <authorList>
            <consortium name="RefSeq"/>
        </authorList>
    </citation>
    <scope>IDENTIFICATION</scope>
    <source>
        <tissue evidence="13">Leaf</tissue>
    </source>
</reference>
<keyword evidence="9" id="KW-0812">Transmembrane</keyword>
<dbReference type="GO" id="GO:0010215">
    <property type="term" value="P:cellulose microfibril organization"/>
    <property type="evidence" value="ECO:0007669"/>
    <property type="project" value="InterPro"/>
</dbReference>
<dbReference type="Pfam" id="PF25079">
    <property type="entry name" value="COB_C"/>
    <property type="match status" value="1"/>
</dbReference>
<evidence type="ECO:0000256" key="3">
    <source>
        <dbReference type="ARBA" id="ARBA00022475"/>
    </source>
</evidence>
<comment type="similarity">
    <text evidence="2">Belongs to the COBRA family.</text>
</comment>
<gene>
    <name evidence="13" type="primary">LOC110794444</name>
</gene>
<evidence type="ECO:0000256" key="10">
    <source>
        <dbReference type="SAM" id="SignalP"/>
    </source>
</evidence>
<feature type="chain" id="PRO_5045707455" evidence="10">
    <location>
        <begin position="26"/>
        <end position="659"/>
    </location>
</feature>
<feature type="signal peptide" evidence="10">
    <location>
        <begin position="1"/>
        <end position="25"/>
    </location>
</feature>
<organism evidence="12 13">
    <name type="scientific">Spinacia oleracea</name>
    <name type="common">Spinach</name>
    <dbReference type="NCBI Taxonomy" id="3562"/>
    <lineage>
        <taxon>Eukaryota</taxon>
        <taxon>Viridiplantae</taxon>
        <taxon>Streptophyta</taxon>
        <taxon>Embryophyta</taxon>
        <taxon>Tracheophyta</taxon>
        <taxon>Spermatophyta</taxon>
        <taxon>Magnoliopsida</taxon>
        <taxon>eudicotyledons</taxon>
        <taxon>Gunneridae</taxon>
        <taxon>Pentapetalae</taxon>
        <taxon>Caryophyllales</taxon>
        <taxon>Chenopodiaceae</taxon>
        <taxon>Chenopodioideae</taxon>
        <taxon>Anserineae</taxon>
        <taxon>Spinacia</taxon>
    </lineage>
</organism>
<evidence type="ECO:0000256" key="5">
    <source>
        <dbReference type="ARBA" id="ARBA00022729"/>
    </source>
</evidence>
<evidence type="ECO:0000313" key="12">
    <source>
        <dbReference type="Proteomes" id="UP000813463"/>
    </source>
</evidence>
<name>A0A9R0IT63_SPIOL</name>
<reference evidence="12" key="1">
    <citation type="journal article" date="2021" name="Nat. Commun.">
        <title>Genomic analyses provide insights into spinach domestication and the genetic basis of agronomic traits.</title>
        <authorList>
            <person name="Cai X."/>
            <person name="Sun X."/>
            <person name="Xu C."/>
            <person name="Sun H."/>
            <person name="Wang X."/>
            <person name="Ge C."/>
            <person name="Zhang Z."/>
            <person name="Wang Q."/>
            <person name="Fei Z."/>
            <person name="Jiao C."/>
            <person name="Wang Q."/>
        </authorList>
    </citation>
    <scope>NUCLEOTIDE SEQUENCE [LARGE SCALE GENOMIC DNA]</scope>
    <source>
        <strain evidence="12">cv. Varoflay</strain>
    </source>
</reference>
<evidence type="ECO:0000256" key="6">
    <source>
        <dbReference type="ARBA" id="ARBA00023136"/>
    </source>
</evidence>
<evidence type="ECO:0000256" key="1">
    <source>
        <dbReference type="ARBA" id="ARBA00004609"/>
    </source>
</evidence>
<feature type="domain" description="COBRA C-terminal" evidence="11">
    <location>
        <begin position="415"/>
        <end position="631"/>
    </location>
</feature>
<dbReference type="Pfam" id="PF04833">
    <property type="entry name" value="COBRA"/>
    <property type="match status" value="1"/>
</dbReference>
<feature type="transmembrane region" description="Helical" evidence="9">
    <location>
        <begin position="635"/>
        <end position="658"/>
    </location>
</feature>
<dbReference type="GO" id="GO:0005886">
    <property type="term" value="C:plasma membrane"/>
    <property type="evidence" value="ECO:0007669"/>
    <property type="project" value="UniProtKB-SubCell"/>
</dbReference>